<sequence length="411" mass="45216">MTNWKVAIATATAFLGAQAVTTNYTSSTDPTKIEVPDIPQTTSYDVNAECQYYDSPFAAYDKASWPTTWEIATSNNMNTSKEFTDLYNSIDWTKVPNIQPRKLDANGGLDMTTYNVPQDTDCWWSASGCMTPKAEGINADIYECPEPETLGLTFDDGPNCSHNAFYDFLLEKKQKASMFYIGSNVLAWPYGALRGVKDGHHIAGHTWSHQLMTTLTNKEVLAELYYTTKAIKYVTGLTPLYWRPAQGDLDDRVRWIATQLNLTAILWNIDTDDWAAGTVPGITAQTVDQNYKNFIEMGKNGTFANSGALILSHEINNQTMDFAMQHYDALHDAYDHVIDVATCMNISNPYVEQSITFPTFEQYAKEGAGSATGSGVSPAGTDGADSGAFSVHSLTNGPLFIAALFAVLVFA</sequence>
<organism evidence="3 4">
    <name type="scientific">Phascolomyces articulosus</name>
    <dbReference type="NCBI Taxonomy" id="60185"/>
    <lineage>
        <taxon>Eukaryota</taxon>
        <taxon>Fungi</taxon>
        <taxon>Fungi incertae sedis</taxon>
        <taxon>Mucoromycota</taxon>
        <taxon>Mucoromycotina</taxon>
        <taxon>Mucoromycetes</taxon>
        <taxon>Mucorales</taxon>
        <taxon>Lichtheimiaceae</taxon>
        <taxon>Phascolomyces</taxon>
    </lineage>
</organism>
<dbReference type="Pfam" id="PF01522">
    <property type="entry name" value="Polysacc_deac_1"/>
    <property type="match status" value="1"/>
</dbReference>
<dbReference type="Proteomes" id="UP001209540">
    <property type="component" value="Unassembled WGS sequence"/>
</dbReference>
<dbReference type="InterPro" id="IPR002509">
    <property type="entry name" value="NODB_dom"/>
</dbReference>
<dbReference type="SUPFAM" id="SSF88713">
    <property type="entry name" value="Glycoside hydrolase/deacetylase"/>
    <property type="match status" value="1"/>
</dbReference>
<reference evidence="3" key="1">
    <citation type="journal article" date="2022" name="IScience">
        <title>Evolution of zygomycete secretomes and the origins of terrestrial fungal ecologies.</title>
        <authorList>
            <person name="Chang Y."/>
            <person name="Wang Y."/>
            <person name="Mondo S."/>
            <person name="Ahrendt S."/>
            <person name="Andreopoulos W."/>
            <person name="Barry K."/>
            <person name="Beard J."/>
            <person name="Benny G.L."/>
            <person name="Blankenship S."/>
            <person name="Bonito G."/>
            <person name="Cuomo C."/>
            <person name="Desiro A."/>
            <person name="Gervers K.A."/>
            <person name="Hundley H."/>
            <person name="Kuo A."/>
            <person name="LaButti K."/>
            <person name="Lang B.F."/>
            <person name="Lipzen A."/>
            <person name="O'Donnell K."/>
            <person name="Pangilinan J."/>
            <person name="Reynolds N."/>
            <person name="Sandor L."/>
            <person name="Smith M.E."/>
            <person name="Tsang A."/>
            <person name="Grigoriev I.V."/>
            <person name="Stajich J.E."/>
            <person name="Spatafora J.W."/>
        </authorList>
    </citation>
    <scope>NUCLEOTIDE SEQUENCE</scope>
    <source>
        <strain evidence="3">RSA 2281</strain>
    </source>
</reference>
<dbReference type="AlphaFoldDB" id="A0AAD5KBY9"/>
<dbReference type="InterPro" id="IPR050248">
    <property type="entry name" value="Polysacc_deacetylase_ArnD"/>
</dbReference>
<feature type="domain" description="NodB homology" evidence="2">
    <location>
        <begin position="148"/>
        <end position="343"/>
    </location>
</feature>
<evidence type="ECO:0000256" key="1">
    <source>
        <dbReference type="SAM" id="SignalP"/>
    </source>
</evidence>
<name>A0AAD5KBY9_9FUNG</name>
<comment type="caution">
    <text evidence="3">The sequence shown here is derived from an EMBL/GenBank/DDBJ whole genome shotgun (WGS) entry which is preliminary data.</text>
</comment>
<dbReference type="GO" id="GO:0009272">
    <property type="term" value="P:fungal-type cell wall biogenesis"/>
    <property type="evidence" value="ECO:0007669"/>
    <property type="project" value="UniProtKB-ARBA"/>
</dbReference>
<proteinExistence type="predicted"/>
<dbReference type="Gene3D" id="3.20.20.370">
    <property type="entry name" value="Glycoside hydrolase/deacetylase"/>
    <property type="match status" value="1"/>
</dbReference>
<feature type="chain" id="PRO_5042018150" evidence="1">
    <location>
        <begin position="20"/>
        <end position="411"/>
    </location>
</feature>
<dbReference type="GO" id="GO:0004099">
    <property type="term" value="F:chitin deacetylase activity"/>
    <property type="evidence" value="ECO:0007669"/>
    <property type="project" value="TreeGrafter"/>
</dbReference>
<evidence type="ECO:0000259" key="2">
    <source>
        <dbReference type="PROSITE" id="PS51677"/>
    </source>
</evidence>
<keyword evidence="1" id="KW-0732">Signal</keyword>
<gene>
    <name evidence="3" type="ORF">BDA99DRAFT_436706</name>
</gene>
<accession>A0AAD5KBY9</accession>
<dbReference type="PANTHER" id="PTHR10587">
    <property type="entry name" value="GLYCOSYL TRANSFERASE-RELATED"/>
    <property type="match status" value="1"/>
</dbReference>
<dbReference type="GO" id="GO:0005975">
    <property type="term" value="P:carbohydrate metabolic process"/>
    <property type="evidence" value="ECO:0007669"/>
    <property type="project" value="InterPro"/>
</dbReference>
<feature type="signal peptide" evidence="1">
    <location>
        <begin position="1"/>
        <end position="19"/>
    </location>
</feature>
<dbReference type="PANTHER" id="PTHR10587:SF98">
    <property type="entry name" value="CHITIN DEACETYLASE"/>
    <property type="match status" value="1"/>
</dbReference>
<reference evidence="3" key="2">
    <citation type="submission" date="2023-02" db="EMBL/GenBank/DDBJ databases">
        <authorList>
            <consortium name="DOE Joint Genome Institute"/>
            <person name="Mondo S.J."/>
            <person name="Chang Y."/>
            <person name="Wang Y."/>
            <person name="Ahrendt S."/>
            <person name="Andreopoulos W."/>
            <person name="Barry K."/>
            <person name="Beard J."/>
            <person name="Benny G.L."/>
            <person name="Blankenship S."/>
            <person name="Bonito G."/>
            <person name="Cuomo C."/>
            <person name="Desiro A."/>
            <person name="Gervers K.A."/>
            <person name="Hundley H."/>
            <person name="Kuo A."/>
            <person name="LaButti K."/>
            <person name="Lang B.F."/>
            <person name="Lipzen A."/>
            <person name="O'Donnell K."/>
            <person name="Pangilinan J."/>
            <person name="Reynolds N."/>
            <person name="Sandor L."/>
            <person name="Smith M.W."/>
            <person name="Tsang A."/>
            <person name="Grigoriev I.V."/>
            <person name="Stajich J.E."/>
            <person name="Spatafora J.W."/>
        </authorList>
    </citation>
    <scope>NUCLEOTIDE SEQUENCE</scope>
    <source>
        <strain evidence="3">RSA 2281</strain>
    </source>
</reference>
<dbReference type="GO" id="GO:0016020">
    <property type="term" value="C:membrane"/>
    <property type="evidence" value="ECO:0007669"/>
    <property type="project" value="TreeGrafter"/>
</dbReference>
<evidence type="ECO:0000313" key="3">
    <source>
        <dbReference type="EMBL" id="KAI9266582.1"/>
    </source>
</evidence>
<dbReference type="EMBL" id="JAIXMP010000010">
    <property type="protein sequence ID" value="KAI9266582.1"/>
    <property type="molecule type" value="Genomic_DNA"/>
</dbReference>
<keyword evidence="4" id="KW-1185">Reference proteome</keyword>
<dbReference type="InterPro" id="IPR011330">
    <property type="entry name" value="Glyco_hydro/deAcase_b/a-brl"/>
</dbReference>
<dbReference type="PROSITE" id="PS51677">
    <property type="entry name" value="NODB"/>
    <property type="match status" value="1"/>
</dbReference>
<evidence type="ECO:0000313" key="4">
    <source>
        <dbReference type="Proteomes" id="UP001209540"/>
    </source>
</evidence>
<protein>
    <submittedName>
        <fullName evidence="3">Chitin deacetylase 1</fullName>
    </submittedName>
</protein>